<dbReference type="RefSeq" id="WP_184109455.1">
    <property type="nucleotide sequence ID" value="NZ_BNAJ01000001.1"/>
</dbReference>
<protein>
    <recommendedName>
        <fullName evidence="3">dTTP/UTP pyrophosphatase</fullName>
        <shortName evidence="3">dTTPase/UTPase</shortName>
        <ecNumber evidence="3">3.6.1.9</ecNumber>
    </recommendedName>
    <alternativeName>
        <fullName evidence="3">Nucleoside triphosphate pyrophosphatase</fullName>
    </alternativeName>
    <alternativeName>
        <fullName evidence="3">Nucleotide pyrophosphatase</fullName>
        <shortName evidence="3">Nucleotide PPase</shortName>
    </alternativeName>
</protein>
<organism evidence="5 6">
    <name type="scientific">Deinococcus metalli</name>
    <dbReference type="NCBI Taxonomy" id="1141878"/>
    <lineage>
        <taxon>Bacteria</taxon>
        <taxon>Thermotogati</taxon>
        <taxon>Deinococcota</taxon>
        <taxon>Deinococci</taxon>
        <taxon>Deinococcales</taxon>
        <taxon>Deinococcaceae</taxon>
        <taxon>Deinococcus</taxon>
    </lineage>
</organism>
<evidence type="ECO:0000313" key="6">
    <source>
        <dbReference type="Proteomes" id="UP000539473"/>
    </source>
</evidence>
<comment type="catalytic activity">
    <reaction evidence="3">
        <text>UTP + H2O = UMP + diphosphate + H(+)</text>
        <dbReference type="Rhea" id="RHEA:29395"/>
        <dbReference type="ChEBI" id="CHEBI:15377"/>
        <dbReference type="ChEBI" id="CHEBI:15378"/>
        <dbReference type="ChEBI" id="CHEBI:33019"/>
        <dbReference type="ChEBI" id="CHEBI:46398"/>
        <dbReference type="ChEBI" id="CHEBI:57865"/>
        <dbReference type="EC" id="3.6.1.9"/>
    </reaction>
</comment>
<dbReference type="CDD" id="cd00555">
    <property type="entry name" value="Maf"/>
    <property type="match status" value="1"/>
</dbReference>
<reference evidence="4" key="4">
    <citation type="submission" date="2024-05" db="EMBL/GenBank/DDBJ databases">
        <authorList>
            <person name="Sun Q."/>
            <person name="Zhou Y."/>
        </authorList>
    </citation>
    <scope>NUCLEOTIDE SEQUENCE</scope>
    <source>
        <strain evidence="4">CGMCC 1.18437</strain>
    </source>
</reference>
<dbReference type="EC" id="3.6.1.9" evidence="3"/>
<dbReference type="PIRSF" id="PIRSF006305">
    <property type="entry name" value="Maf"/>
    <property type="match status" value="1"/>
</dbReference>
<evidence type="ECO:0000256" key="1">
    <source>
        <dbReference type="ARBA" id="ARBA00001968"/>
    </source>
</evidence>
<evidence type="ECO:0000313" key="4">
    <source>
        <dbReference type="EMBL" id="GHF30792.1"/>
    </source>
</evidence>
<sequence>MGPEGAHPRTGVPEVILASGSPRRRELLGLLGVPFRVRVSGEPENSATAQPDALAGELALVKARAVAAAEPGAVVIGSDTVVALDGTLLGKPADAAENAAFLRTLAGRTHQVYTGVGVVHGAHEHVEVSRADVTFRDLTPGEIAHYAASGEGLDKAGGYGIQALGMALVLRIEGEYSTVVGFPLSVVIRLLRAAGVPVWNEPHAPELRPA</sequence>
<reference evidence="4" key="1">
    <citation type="journal article" date="2014" name="Int. J. Syst. Evol. Microbiol.">
        <title>Complete genome of a new Firmicutes species belonging to the dominant human colonic microbiota ('Ruminococcus bicirculans') reveals two chromosomes and a selective capacity to utilize plant glucans.</title>
        <authorList>
            <consortium name="NISC Comparative Sequencing Program"/>
            <person name="Wegmann U."/>
            <person name="Louis P."/>
            <person name="Goesmann A."/>
            <person name="Henrissat B."/>
            <person name="Duncan S.H."/>
            <person name="Flint H.J."/>
        </authorList>
    </citation>
    <scope>NUCLEOTIDE SEQUENCE</scope>
    <source>
        <strain evidence="4">CGMCC 1.18437</strain>
    </source>
</reference>
<feature type="site" description="Important for substrate specificity" evidence="3">
    <location>
        <position position="23"/>
    </location>
</feature>
<evidence type="ECO:0000313" key="7">
    <source>
        <dbReference type="Proteomes" id="UP000619376"/>
    </source>
</evidence>
<gene>
    <name evidence="4" type="ORF">GCM10017781_03650</name>
    <name evidence="5" type="ORF">HNQ07_000676</name>
</gene>
<dbReference type="Pfam" id="PF02545">
    <property type="entry name" value="Maf"/>
    <property type="match status" value="1"/>
</dbReference>
<reference evidence="5 6" key="3">
    <citation type="submission" date="2020-08" db="EMBL/GenBank/DDBJ databases">
        <title>Genomic Encyclopedia of Type Strains, Phase IV (KMG-IV): sequencing the most valuable type-strain genomes for metagenomic binning, comparative biology and taxonomic classification.</title>
        <authorList>
            <person name="Goeker M."/>
        </authorList>
    </citation>
    <scope>NUCLEOTIDE SEQUENCE [LARGE SCALE GENOMIC DNA]</scope>
    <source>
        <strain evidence="5 6">DSM 27521</strain>
    </source>
</reference>
<comment type="similarity">
    <text evidence="3">Belongs to the Maf family. YhdE subfamily.</text>
</comment>
<keyword evidence="2 3" id="KW-0378">Hydrolase</keyword>
<comment type="function">
    <text evidence="3">Nucleoside triphosphate pyrophosphatase that hydrolyzes dTTP and UTP. May have a dual role in cell division arrest and in preventing the incorporation of modified nucleotides into cellular nucleic acids.</text>
</comment>
<dbReference type="PANTHER" id="PTHR43213">
    <property type="entry name" value="BIFUNCTIONAL DTTP/UTP PYROPHOSPHATASE/METHYLTRANSFERASE PROTEIN-RELATED"/>
    <property type="match status" value="1"/>
</dbReference>
<dbReference type="EMBL" id="JACHFK010000001">
    <property type="protein sequence ID" value="MBB5375232.1"/>
    <property type="molecule type" value="Genomic_DNA"/>
</dbReference>
<accession>A0A7W8NQL0</accession>
<evidence type="ECO:0000313" key="5">
    <source>
        <dbReference type="EMBL" id="MBB5375232.1"/>
    </source>
</evidence>
<dbReference type="NCBIfam" id="TIGR00172">
    <property type="entry name" value="maf"/>
    <property type="match status" value="1"/>
</dbReference>
<keyword evidence="3" id="KW-0546">Nucleotide metabolism</keyword>
<reference evidence="7" key="2">
    <citation type="journal article" date="2019" name="Int. J. Syst. Evol. Microbiol.">
        <title>The Global Catalogue of Microorganisms (GCM) 10K type strain sequencing project: providing services to taxonomists for standard genome sequencing and annotation.</title>
        <authorList>
            <consortium name="The Broad Institute Genomics Platform"/>
            <consortium name="The Broad Institute Genome Sequencing Center for Infectious Disease"/>
            <person name="Wu L."/>
            <person name="Ma J."/>
        </authorList>
    </citation>
    <scope>NUCLEOTIDE SEQUENCE [LARGE SCALE GENOMIC DNA]</scope>
    <source>
        <strain evidence="7">CGMCC 1.18437</strain>
    </source>
</reference>
<comment type="catalytic activity">
    <reaction evidence="3">
        <text>dTTP + H2O = dTMP + diphosphate + H(+)</text>
        <dbReference type="Rhea" id="RHEA:28534"/>
        <dbReference type="ChEBI" id="CHEBI:15377"/>
        <dbReference type="ChEBI" id="CHEBI:15378"/>
        <dbReference type="ChEBI" id="CHEBI:33019"/>
        <dbReference type="ChEBI" id="CHEBI:37568"/>
        <dbReference type="ChEBI" id="CHEBI:63528"/>
        <dbReference type="EC" id="3.6.1.9"/>
    </reaction>
</comment>
<dbReference type="SUPFAM" id="SSF52972">
    <property type="entry name" value="ITPase-like"/>
    <property type="match status" value="1"/>
</dbReference>
<name>A0A7W8NQL0_9DEIO</name>
<dbReference type="Proteomes" id="UP000539473">
    <property type="component" value="Unassembled WGS sequence"/>
</dbReference>
<dbReference type="InterPro" id="IPR003697">
    <property type="entry name" value="Maf-like"/>
</dbReference>
<dbReference type="GO" id="GO:0009117">
    <property type="term" value="P:nucleotide metabolic process"/>
    <property type="evidence" value="ECO:0007669"/>
    <property type="project" value="UniProtKB-KW"/>
</dbReference>
<dbReference type="PANTHER" id="PTHR43213:SF5">
    <property type="entry name" value="BIFUNCTIONAL DTTP_UTP PYROPHOSPHATASE_METHYLTRANSFERASE PROTEIN-RELATED"/>
    <property type="match status" value="1"/>
</dbReference>
<dbReference type="GO" id="GO:0005737">
    <property type="term" value="C:cytoplasm"/>
    <property type="evidence" value="ECO:0007669"/>
    <property type="project" value="UniProtKB-SubCell"/>
</dbReference>
<dbReference type="AlphaFoldDB" id="A0A7W8NQL0"/>
<feature type="site" description="Important for substrate specificity" evidence="3">
    <location>
        <position position="162"/>
    </location>
</feature>
<keyword evidence="7" id="KW-1185">Reference proteome</keyword>
<comment type="caution">
    <text evidence="5">The sequence shown here is derived from an EMBL/GenBank/DDBJ whole genome shotgun (WGS) entry which is preliminary data.</text>
</comment>
<dbReference type="HAMAP" id="MF_00528">
    <property type="entry name" value="Maf"/>
    <property type="match status" value="1"/>
</dbReference>
<dbReference type="NCBIfam" id="NF010941">
    <property type="entry name" value="PRK14361.1"/>
    <property type="match status" value="1"/>
</dbReference>
<dbReference type="InterPro" id="IPR029001">
    <property type="entry name" value="ITPase-like_fam"/>
</dbReference>
<evidence type="ECO:0000256" key="3">
    <source>
        <dbReference type="HAMAP-Rule" id="MF_00528"/>
    </source>
</evidence>
<dbReference type="GO" id="GO:0047429">
    <property type="term" value="F:nucleoside triphosphate diphosphatase activity"/>
    <property type="evidence" value="ECO:0007669"/>
    <property type="project" value="UniProtKB-EC"/>
</dbReference>
<feature type="site" description="Important for substrate specificity" evidence="3">
    <location>
        <position position="80"/>
    </location>
</feature>
<keyword evidence="3" id="KW-0963">Cytoplasm</keyword>
<comment type="caution">
    <text evidence="3">Lacks conserved residue(s) required for the propagation of feature annotation.</text>
</comment>
<proteinExistence type="inferred from homology"/>
<dbReference type="Gene3D" id="3.90.950.10">
    <property type="match status" value="1"/>
</dbReference>
<dbReference type="Proteomes" id="UP000619376">
    <property type="component" value="Unassembled WGS sequence"/>
</dbReference>
<feature type="active site" description="Proton acceptor" evidence="3">
    <location>
        <position position="79"/>
    </location>
</feature>
<evidence type="ECO:0000256" key="2">
    <source>
        <dbReference type="ARBA" id="ARBA00022801"/>
    </source>
</evidence>
<comment type="cofactor">
    <cofactor evidence="1 3">
        <name>a divalent metal cation</name>
        <dbReference type="ChEBI" id="CHEBI:60240"/>
    </cofactor>
</comment>
<dbReference type="EMBL" id="BNAJ01000001">
    <property type="protein sequence ID" value="GHF30792.1"/>
    <property type="molecule type" value="Genomic_DNA"/>
</dbReference>
<comment type="subcellular location">
    <subcellularLocation>
        <location evidence="3">Cytoplasm</location>
    </subcellularLocation>
</comment>